<dbReference type="AlphaFoldDB" id="A0A8T0J338"/>
<evidence type="ECO:0000313" key="1">
    <source>
        <dbReference type="EMBL" id="KAG0589163.1"/>
    </source>
</evidence>
<dbReference type="EMBL" id="CM026422">
    <property type="protein sequence ID" value="KAG0589163.1"/>
    <property type="molecule type" value="Genomic_DNA"/>
</dbReference>
<sequence>MDLGDCRSERLFGGFCCECFNFYLWVVRFGLVGNCELRAPALSVEALLAVEDSAGLVLAGRKGGDGFGGSNGWLEGSCMLVKDSAVVQSGRIEFQWEILVR</sequence>
<gene>
    <name evidence="1" type="ORF">KC19_2G295700</name>
</gene>
<protein>
    <submittedName>
        <fullName evidence="1">Uncharacterized protein</fullName>
    </submittedName>
</protein>
<organism evidence="1 2">
    <name type="scientific">Ceratodon purpureus</name>
    <name type="common">Fire moss</name>
    <name type="synonym">Dicranum purpureum</name>
    <dbReference type="NCBI Taxonomy" id="3225"/>
    <lineage>
        <taxon>Eukaryota</taxon>
        <taxon>Viridiplantae</taxon>
        <taxon>Streptophyta</taxon>
        <taxon>Embryophyta</taxon>
        <taxon>Bryophyta</taxon>
        <taxon>Bryophytina</taxon>
        <taxon>Bryopsida</taxon>
        <taxon>Dicranidae</taxon>
        <taxon>Pseudoditrichales</taxon>
        <taxon>Ditrichaceae</taxon>
        <taxon>Ceratodon</taxon>
    </lineage>
</organism>
<reference evidence="1" key="1">
    <citation type="submission" date="2020-06" db="EMBL/GenBank/DDBJ databases">
        <title>WGS assembly of Ceratodon purpureus strain R40.</title>
        <authorList>
            <person name="Carey S.B."/>
            <person name="Jenkins J."/>
            <person name="Shu S."/>
            <person name="Lovell J.T."/>
            <person name="Sreedasyam A."/>
            <person name="Maumus F."/>
            <person name="Tiley G.P."/>
            <person name="Fernandez-Pozo N."/>
            <person name="Barry K."/>
            <person name="Chen C."/>
            <person name="Wang M."/>
            <person name="Lipzen A."/>
            <person name="Daum C."/>
            <person name="Saski C.A."/>
            <person name="Payton A.C."/>
            <person name="Mcbreen J.C."/>
            <person name="Conrad R.E."/>
            <person name="Kollar L.M."/>
            <person name="Olsson S."/>
            <person name="Huttunen S."/>
            <person name="Landis J.B."/>
            <person name="Wickett N.J."/>
            <person name="Johnson M.G."/>
            <person name="Rensing S.A."/>
            <person name="Grimwood J."/>
            <person name="Schmutz J."/>
            <person name="Mcdaniel S.F."/>
        </authorList>
    </citation>
    <scope>NUCLEOTIDE SEQUENCE</scope>
    <source>
        <strain evidence="1">R40</strain>
    </source>
</reference>
<evidence type="ECO:0000313" key="2">
    <source>
        <dbReference type="Proteomes" id="UP000822688"/>
    </source>
</evidence>
<comment type="caution">
    <text evidence="1">The sequence shown here is derived from an EMBL/GenBank/DDBJ whole genome shotgun (WGS) entry which is preliminary data.</text>
</comment>
<dbReference type="Proteomes" id="UP000822688">
    <property type="component" value="Chromosome 2"/>
</dbReference>
<proteinExistence type="predicted"/>
<keyword evidence="2" id="KW-1185">Reference proteome</keyword>
<name>A0A8T0J338_CERPU</name>
<accession>A0A8T0J338</accession>